<evidence type="ECO:0000256" key="5">
    <source>
        <dbReference type="SAM" id="Phobius"/>
    </source>
</evidence>
<dbReference type="SUPFAM" id="SSF161084">
    <property type="entry name" value="MAPEG domain-like"/>
    <property type="match status" value="1"/>
</dbReference>
<evidence type="ECO:0000256" key="2">
    <source>
        <dbReference type="ARBA" id="ARBA00022692"/>
    </source>
</evidence>
<dbReference type="PANTHER" id="PTHR35814:SF1">
    <property type="entry name" value="GLUTATHIONE S-TRANSFERASE-RELATED"/>
    <property type="match status" value="1"/>
</dbReference>
<protein>
    <submittedName>
        <fullName evidence="6">Glutathione metabolism protein</fullName>
    </submittedName>
</protein>
<gene>
    <name evidence="6" type="ORF">GXW71_31920</name>
</gene>
<feature type="transmembrane region" description="Helical" evidence="5">
    <location>
        <begin position="6"/>
        <end position="25"/>
    </location>
</feature>
<proteinExistence type="predicted"/>
<dbReference type="RefSeq" id="WP_211857442.1">
    <property type="nucleotide sequence ID" value="NZ_JAAGBB010000077.1"/>
</dbReference>
<organism evidence="6 7">
    <name type="scientific">Plastoroseomonas hellenica</name>
    <dbReference type="NCBI Taxonomy" id="2687306"/>
    <lineage>
        <taxon>Bacteria</taxon>
        <taxon>Pseudomonadati</taxon>
        <taxon>Pseudomonadota</taxon>
        <taxon>Alphaproteobacteria</taxon>
        <taxon>Acetobacterales</taxon>
        <taxon>Acetobacteraceae</taxon>
        <taxon>Plastoroseomonas</taxon>
    </lineage>
</organism>
<dbReference type="InterPro" id="IPR001129">
    <property type="entry name" value="Membr-assoc_MAPEG"/>
</dbReference>
<sequence>MAPKIAALYGALAGLLFFALTLGVFQARTRARVMIGDGGDRTLLRASRAHANCAEYVPITLLLLALAEMTGAPALLLHAVGIALLVGRAIHAFGIRQEPEPVIFRMIGMGLTLVALTGAILGAAFGAFS</sequence>
<dbReference type="Proteomes" id="UP001196870">
    <property type="component" value="Unassembled WGS sequence"/>
</dbReference>
<evidence type="ECO:0000313" key="6">
    <source>
        <dbReference type="EMBL" id="MBR0669000.1"/>
    </source>
</evidence>
<comment type="subcellular location">
    <subcellularLocation>
        <location evidence="1">Membrane</location>
    </subcellularLocation>
</comment>
<keyword evidence="4 5" id="KW-0472">Membrane</keyword>
<dbReference type="Gene3D" id="1.20.120.550">
    <property type="entry name" value="Membrane associated eicosanoid/glutathione metabolism-like domain"/>
    <property type="match status" value="1"/>
</dbReference>
<name>A0ABS5FA85_9PROT</name>
<dbReference type="PANTHER" id="PTHR35814">
    <property type="match status" value="1"/>
</dbReference>
<dbReference type="Pfam" id="PF01124">
    <property type="entry name" value="MAPEG"/>
    <property type="match status" value="1"/>
</dbReference>
<evidence type="ECO:0000256" key="3">
    <source>
        <dbReference type="ARBA" id="ARBA00022989"/>
    </source>
</evidence>
<evidence type="ECO:0000256" key="4">
    <source>
        <dbReference type="ARBA" id="ARBA00023136"/>
    </source>
</evidence>
<accession>A0ABS5FA85</accession>
<evidence type="ECO:0000313" key="7">
    <source>
        <dbReference type="Proteomes" id="UP001196870"/>
    </source>
</evidence>
<keyword evidence="2 5" id="KW-0812">Transmembrane</keyword>
<feature type="transmembrane region" description="Helical" evidence="5">
    <location>
        <begin position="102"/>
        <end position="128"/>
    </location>
</feature>
<feature type="transmembrane region" description="Helical" evidence="5">
    <location>
        <begin position="72"/>
        <end position="90"/>
    </location>
</feature>
<comment type="caution">
    <text evidence="6">The sequence shown here is derived from an EMBL/GenBank/DDBJ whole genome shotgun (WGS) entry which is preliminary data.</text>
</comment>
<keyword evidence="3 5" id="KW-1133">Transmembrane helix</keyword>
<reference evidence="7" key="1">
    <citation type="journal article" date="2021" name="Syst. Appl. Microbiol.">
        <title>Roseomonas hellenica sp. nov., isolated from roots of wild-growing Alkanna tinctoria.</title>
        <authorList>
            <person name="Rat A."/>
            <person name="Naranjo H.D."/>
            <person name="Lebbe L."/>
            <person name="Cnockaert M."/>
            <person name="Krigas N."/>
            <person name="Grigoriadou K."/>
            <person name="Maloupa E."/>
            <person name="Willems A."/>
        </authorList>
    </citation>
    <scope>NUCLEOTIDE SEQUENCE [LARGE SCALE GENOMIC DNA]</scope>
    <source>
        <strain evidence="7">LMG 31523</strain>
    </source>
</reference>
<evidence type="ECO:0000256" key="1">
    <source>
        <dbReference type="ARBA" id="ARBA00004370"/>
    </source>
</evidence>
<keyword evidence="7" id="KW-1185">Reference proteome</keyword>
<dbReference type="InterPro" id="IPR023352">
    <property type="entry name" value="MAPEG-like_dom_sf"/>
</dbReference>
<dbReference type="EMBL" id="JAAGBB010000077">
    <property type="protein sequence ID" value="MBR0669000.1"/>
    <property type="molecule type" value="Genomic_DNA"/>
</dbReference>